<name>A0ABV1RH01_9ALTE</name>
<protein>
    <submittedName>
        <fullName evidence="3">S41 family peptidase</fullName>
    </submittedName>
</protein>
<comment type="caution">
    <text evidence="3">The sequence shown here is derived from an EMBL/GenBank/DDBJ whole genome shotgun (WGS) entry which is preliminary data.</text>
</comment>
<gene>
    <name evidence="3" type="ORF">ABS311_10070</name>
</gene>
<dbReference type="InterPro" id="IPR036034">
    <property type="entry name" value="PDZ_sf"/>
</dbReference>
<proteinExistence type="predicted"/>
<dbReference type="PROSITE" id="PS51257">
    <property type="entry name" value="PROKAR_LIPOPROTEIN"/>
    <property type="match status" value="1"/>
</dbReference>
<dbReference type="Proteomes" id="UP001467690">
    <property type="component" value="Unassembled WGS sequence"/>
</dbReference>
<dbReference type="Gene3D" id="3.90.226.10">
    <property type="entry name" value="2-enoyl-CoA Hydratase, Chain A, domain 1"/>
    <property type="match status" value="1"/>
</dbReference>
<keyword evidence="1" id="KW-0732">Signal</keyword>
<dbReference type="PANTHER" id="PTHR32060">
    <property type="entry name" value="TAIL-SPECIFIC PROTEASE"/>
    <property type="match status" value="1"/>
</dbReference>
<dbReference type="RefSeq" id="WP_143871802.1">
    <property type="nucleotide sequence ID" value="NZ_CP041660.1"/>
</dbReference>
<dbReference type="InterPro" id="IPR029045">
    <property type="entry name" value="ClpP/crotonase-like_dom_sf"/>
</dbReference>
<dbReference type="InterPro" id="IPR005151">
    <property type="entry name" value="Tail-specific_protease"/>
</dbReference>
<evidence type="ECO:0000313" key="4">
    <source>
        <dbReference type="Proteomes" id="UP001467690"/>
    </source>
</evidence>
<dbReference type="Pfam" id="PF03572">
    <property type="entry name" value="Peptidase_S41"/>
    <property type="match status" value="1"/>
</dbReference>
<dbReference type="EMBL" id="JBELOE010000200">
    <property type="protein sequence ID" value="MER2492228.1"/>
    <property type="molecule type" value="Genomic_DNA"/>
</dbReference>
<dbReference type="Gene3D" id="2.30.42.10">
    <property type="match status" value="1"/>
</dbReference>
<dbReference type="Gene3D" id="3.30.750.170">
    <property type="match status" value="1"/>
</dbReference>
<dbReference type="PANTHER" id="PTHR32060:SF30">
    <property type="entry name" value="CARBOXY-TERMINAL PROCESSING PROTEASE CTPA"/>
    <property type="match status" value="1"/>
</dbReference>
<feature type="signal peptide" evidence="1">
    <location>
        <begin position="1"/>
        <end position="18"/>
    </location>
</feature>
<organism evidence="3 4">
    <name type="scientific">Catenovulum sediminis</name>
    <dbReference type="NCBI Taxonomy" id="1740262"/>
    <lineage>
        <taxon>Bacteria</taxon>
        <taxon>Pseudomonadati</taxon>
        <taxon>Pseudomonadota</taxon>
        <taxon>Gammaproteobacteria</taxon>
        <taxon>Alteromonadales</taxon>
        <taxon>Alteromonadaceae</taxon>
        <taxon>Catenovulum</taxon>
    </lineage>
</organism>
<keyword evidence="4" id="KW-1185">Reference proteome</keyword>
<sequence>MFQKFRLGVWILSSSLLASCGGSDNTDNSKLANSSCSRAAINQHWYQTLQNDYLWLEELQTPQNAFSQYPTTNTLLADVLPVKDRFSVALSTDDWDGLISGSEFGFGIQLSVSDDKLFVFQTFTGSSAHLAGIQRGQEIISIGDIPASTFVNWLNNADIQSYHQAFGPDQAGYQLTFSWRDLNQQEQVAVLEKSAFKVNSLADNKLIQTNAGTVAYLAFPNGFLESTADELDAVFANIKQQDFDHFVLDLRHNTGGLLSASARLALYLAGERIDRQTFIEIEHNANNAEFNASYTAEDLIWSNLNNSDQFQDYQNVLNNSLNLDSLIVLTNKSTASASETLINSLDIEAYLDVTVIGEQTFGKPVGFYPDEYCDETLLALNFQTNNALGFGDYLNGIPVDSGCDVTDSNMPYPWGSTDDPIVHASINYLQSGVCKLDETAEKTAHKPIINGQNQRTVNIPRKTLPGMLIDR</sequence>
<dbReference type="CDD" id="cd07561">
    <property type="entry name" value="Peptidase_S41_CPP_like"/>
    <property type="match status" value="1"/>
</dbReference>
<evidence type="ECO:0000259" key="2">
    <source>
        <dbReference type="Pfam" id="PF03572"/>
    </source>
</evidence>
<dbReference type="SUPFAM" id="SSF52096">
    <property type="entry name" value="ClpP/crotonase"/>
    <property type="match status" value="1"/>
</dbReference>
<reference evidence="3 4" key="1">
    <citation type="submission" date="2024-06" db="EMBL/GenBank/DDBJ databases">
        <authorList>
            <person name="Chen R.Y."/>
        </authorList>
    </citation>
    <scope>NUCLEOTIDE SEQUENCE [LARGE SCALE GENOMIC DNA]</scope>
    <source>
        <strain evidence="3 4">D2</strain>
    </source>
</reference>
<feature type="domain" description="Tail specific protease" evidence="2">
    <location>
        <begin position="214"/>
        <end position="379"/>
    </location>
</feature>
<evidence type="ECO:0000313" key="3">
    <source>
        <dbReference type="EMBL" id="MER2492228.1"/>
    </source>
</evidence>
<evidence type="ECO:0000256" key="1">
    <source>
        <dbReference type="SAM" id="SignalP"/>
    </source>
</evidence>
<accession>A0ABV1RH01</accession>
<feature type="chain" id="PRO_5046042850" evidence="1">
    <location>
        <begin position="19"/>
        <end position="471"/>
    </location>
</feature>